<dbReference type="VEuPathDB" id="FungiDB:SPRG_22093"/>
<organism evidence="6 7">
    <name type="scientific">Saprolegnia parasitica (strain CBS 223.65)</name>
    <dbReference type="NCBI Taxonomy" id="695850"/>
    <lineage>
        <taxon>Eukaryota</taxon>
        <taxon>Sar</taxon>
        <taxon>Stramenopiles</taxon>
        <taxon>Oomycota</taxon>
        <taxon>Saprolegniomycetes</taxon>
        <taxon>Saprolegniales</taxon>
        <taxon>Saprolegniaceae</taxon>
        <taxon>Saprolegnia</taxon>
    </lineage>
</organism>
<evidence type="ECO:0000256" key="3">
    <source>
        <dbReference type="ARBA" id="ARBA00022833"/>
    </source>
</evidence>
<feature type="domain" description="B30.2/SPRY" evidence="5">
    <location>
        <begin position="476"/>
        <end position="658"/>
    </location>
</feature>
<dbReference type="STRING" id="695850.A0A067CSW6"/>
<dbReference type="SUPFAM" id="SSF49899">
    <property type="entry name" value="Concanavalin A-like lectins/glucanases"/>
    <property type="match status" value="1"/>
</dbReference>
<dbReference type="EMBL" id="KK583192">
    <property type="protein sequence ID" value="KDO33608.1"/>
    <property type="molecule type" value="Genomic_DNA"/>
</dbReference>
<gene>
    <name evidence="6" type="ORF">SPRG_22093</name>
</gene>
<dbReference type="InterPro" id="IPR003877">
    <property type="entry name" value="SPRY_dom"/>
</dbReference>
<dbReference type="InterPro" id="IPR008979">
    <property type="entry name" value="Galactose-bd-like_sf"/>
</dbReference>
<dbReference type="InterPro" id="IPR038637">
    <property type="entry name" value="NPCBM_sf"/>
</dbReference>
<dbReference type="InterPro" id="IPR043136">
    <property type="entry name" value="B30.2/SPRY_sf"/>
</dbReference>
<dbReference type="SMART" id="SM00776">
    <property type="entry name" value="NPCBM"/>
    <property type="match status" value="1"/>
</dbReference>
<dbReference type="InterPro" id="IPR001876">
    <property type="entry name" value="Znf_RanBP2"/>
</dbReference>
<accession>A0A067CSW6</accession>
<evidence type="ECO:0000256" key="1">
    <source>
        <dbReference type="ARBA" id="ARBA00022723"/>
    </source>
</evidence>
<dbReference type="Gene3D" id="2.60.120.920">
    <property type="match status" value="1"/>
</dbReference>
<dbReference type="CDD" id="cd12881">
    <property type="entry name" value="SPRY_HERC1"/>
    <property type="match status" value="1"/>
</dbReference>
<reference evidence="6 7" key="1">
    <citation type="journal article" date="2013" name="PLoS Genet.">
        <title>Distinctive expansion of potential virulence genes in the genome of the oomycete fish pathogen Saprolegnia parasitica.</title>
        <authorList>
            <person name="Jiang R.H."/>
            <person name="de Bruijn I."/>
            <person name="Haas B.J."/>
            <person name="Belmonte R."/>
            <person name="Lobach L."/>
            <person name="Christie J."/>
            <person name="van den Ackerveken G."/>
            <person name="Bottin A."/>
            <person name="Bulone V."/>
            <person name="Diaz-Moreno S.M."/>
            <person name="Dumas B."/>
            <person name="Fan L."/>
            <person name="Gaulin E."/>
            <person name="Govers F."/>
            <person name="Grenville-Briggs L.J."/>
            <person name="Horner N.R."/>
            <person name="Levin J.Z."/>
            <person name="Mammella M."/>
            <person name="Meijer H.J."/>
            <person name="Morris P."/>
            <person name="Nusbaum C."/>
            <person name="Oome S."/>
            <person name="Phillips A.J."/>
            <person name="van Rooyen D."/>
            <person name="Rzeszutek E."/>
            <person name="Saraiva M."/>
            <person name="Secombes C.J."/>
            <person name="Seidl M.F."/>
            <person name="Snel B."/>
            <person name="Stassen J.H."/>
            <person name="Sykes S."/>
            <person name="Tripathy S."/>
            <person name="van den Berg H."/>
            <person name="Vega-Arreguin J.C."/>
            <person name="Wawra S."/>
            <person name="Young S.K."/>
            <person name="Zeng Q."/>
            <person name="Dieguez-Uribeondo J."/>
            <person name="Russ C."/>
            <person name="Tyler B.M."/>
            <person name="van West P."/>
        </authorList>
    </citation>
    <scope>NUCLEOTIDE SEQUENCE [LARGE SCALE GENOMIC DNA]</scope>
    <source>
        <strain evidence="6 7">CBS 223.65</strain>
    </source>
</reference>
<dbReference type="PROSITE" id="PS01358">
    <property type="entry name" value="ZF_RANBP2_1"/>
    <property type="match status" value="1"/>
</dbReference>
<dbReference type="InterPro" id="IPR035768">
    <property type="entry name" value="SPRY_HERC1"/>
</dbReference>
<dbReference type="InterPro" id="IPR013320">
    <property type="entry name" value="ConA-like_dom_sf"/>
</dbReference>
<evidence type="ECO:0000256" key="4">
    <source>
        <dbReference type="SAM" id="MobiDB-lite"/>
    </source>
</evidence>
<keyword evidence="7" id="KW-1185">Reference proteome</keyword>
<dbReference type="OrthoDB" id="8068875at2759"/>
<dbReference type="PANTHER" id="PTHR12245">
    <property type="entry name" value="SPRY DOMAIN CONTAINING SOCS BOX PROTEIN"/>
    <property type="match status" value="1"/>
</dbReference>
<evidence type="ECO:0000313" key="6">
    <source>
        <dbReference type="EMBL" id="KDO33608.1"/>
    </source>
</evidence>
<dbReference type="InterPro" id="IPR013222">
    <property type="entry name" value="Glyco_hyd_98_carb-bd"/>
</dbReference>
<dbReference type="Gene3D" id="2.60.120.1060">
    <property type="entry name" value="NPCBM/NEW2 domain"/>
    <property type="match status" value="1"/>
</dbReference>
<sequence>MQAAPVVSVPTPAPPPTEDPQISAREFELPEQDQGWMPKPAMLHSGKSRACAVCFAPLQYSSMGSWDEYLKSELYLKDLQRNLLQDTFVRGLICGDNYFGDLPTEHRMNPARRAKCRQSVLDHAHRTSAGRLDDDKCLVRTLEGLLLDALPTSFFTYVLERRLAVMFHSATIVANMMQSDRVQRRERARAEASPHVELHHVAIRALSTLLGSFDYRHENALGPFVEMARLLGNFPPLSLFSYWSPEEKPPEEDVPLTKDRVDASSSSTLHPPSLLLDPSDAAYWLTPPRPGTVLLTLSLAQPTTISSVVVTWHGSSQPSTFALQCTTTDAPTHFAVVAEWTHKPGSPLPSTLCFPPLRQCTAIRLVFSGVPPTNKEGTYGLSHVRLLRPKDDVASPQAIMHDLEHWLLTASRVQPSTSDVVIEAFSGLHAWALATGSLTACVRFLEMLLSLRRTPHLESYLLSKGCAFYDQLAAHHEREVLRVSHATPSHESRKVRAGFESTLCSAGTSVEDGGQSVRTRETSYQHALVNAPIASGKASWKFRLDNDTADDEMTCFGAAILPVTVSGYDSSPSLWMLRGYNGNLYARGHKLSRSIGKVHPGDTVQIDVDMTAGTMAYSINGTDFGIVFTDLCGHEVYPAVSFYGSGKVISLLSLHKWGETTTRKSASAGADPVYLSTLSEYEFSVGHGRFGRGNALGYPGESATEGGQAPTTISVCGEHRQRSLSLHPPARGEAFATYDLHGGYASIEGAVGINDDVSADVLAQRGISVVFSILGDTNVLWKSRPVTSPASLEPFHVDLRHVRMLELRISCSGSNHGAHAIWVDPFVMTIDDWVCHHCEFSNKGGHDRCAICRVGARADAASPSSRTALQAPMTDEDDVLTLVTARDALKAVGTIGVDEIATAILSKLHALSHTLSSTPSYQVQFEEAYCLQPHAMTLEVLLSQLNMTLSALPALCDRPLALASHRAWLYIELIGSQLANMETYALPSDAIAPTLLTSIRTTLESVASVHLSNPLSPALKSKAWPAQPRHQKLQVTAAQTLMAGISLLYPSPWDRTSLLLTLLRSHAQVTFAPASARFLMLKKLLQRMASPGHMGVLTLCPVLPDRTHTAHVQEILSHLMACDGPLAPTAIECLKMFQLYILSQAIELTKSSEDKPRRAQDRVVIQDAVLQYSTLF</sequence>
<dbReference type="PROSITE" id="PS50188">
    <property type="entry name" value="B302_SPRY"/>
    <property type="match status" value="1"/>
</dbReference>
<dbReference type="GeneID" id="24142476"/>
<proteinExistence type="predicted"/>
<name>A0A067CSW6_SAPPC</name>
<evidence type="ECO:0000313" key="7">
    <source>
        <dbReference type="Proteomes" id="UP000030745"/>
    </source>
</evidence>
<dbReference type="InterPro" id="IPR050672">
    <property type="entry name" value="FBXO45-Fsn/SPSB_families"/>
</dbReference>
<dbReference type="AlphaFoldDB" id="A0A067CSW6"/>
<evidence type="ECO:0000256" key="2">
    <source>
        <dbReference type="ARBA" id="ARBA00022771"/>
    </source>
</evidence>
<dbReference type="Proteomes" id="UP000030745">
    <property type="component" value="Unassembled WGS sequence"/>
</dbReference>
<dbReference type="GO" id="GO:0008270">
    <property type="term" value="F:zinc ion binding"/>
    <property type="evidence" value="ECO:0007669"/>
    <property type="project" value="UniProtKB-KW"/>
</dbReference>
<keyword evidence="3" id="KW-0862">Zinc</keyword>
<keyword evidence="2" id="KW-0863">Zinc-finger</keyword>
<protein>
    <recommendedName>
        <fullName evidence="5">B30.2/SPRY domain-containing protein</fullName>
    </recommendedName>
</protein>
<dbReference type="PANTHER" id="PTHR12245:SF5">
    <property type="entry name" value="SPRY DOMAIN-CONTAINING SOCS BOX PROTEIN 3"/>
    <property type="match status" value="1"/>
</dbReference>
<feature type="compositionally biased region" description="Low complexity" evidence="4">
    <location>
        <begin position="1"/>
        <end position="10"/>
    </location>
</feature>
<feature type="region of interest" description="Disordered" evidence="4">
    <location>
        <begin position="248"/>
        <end position="270"/>
    </location>
</feature>
<dbReference type="Gene3D" id="2.60.120.260">
    <property type="entry name" value="Galactose-binding domain-like"/>
    <property type="match status" value="1"/>
</dbReference>
<feature type="region of interest" description="Disordered" evidence="4">
    <location>
        <begin position="1"/>
        <end position="21"/>
    </location>
</feature>
<dbReference type="Pfam" id="PF00622">
    <property type="entry name" value="SPRY"/>
    <property type="match status" value="1"/>
</dbReference>
<dbReference type="SUPFAM" id="SSF49785">
    <property type="entry name" value="Galactose-binding domain-like"/>
    <property type="match status" value="2"/>
</dbReference>
<dbReference type="OMA" id="ITCELMS"/>
<dbReference type="KEGG" id="spar:SPRG_22093"/>
<keyword evidence="1" id="KW-0479">Metal-binding</keyword>
<dbReference type="Pfam" id="PF08305">
    <property type="entry name" value="NPCBM"/>
    <property type="match status" value="1"/>
</dbReference>
<dbReference type="RefSeq" id="XP_012195771.1">
    <property type="nucleotide sequence ID" value="XM_012340381.1"/>
</dbReference>
<evidence type="ECO:0000259" key="5">
    <source>
        <dbReference type="PROSITE" id="PS50188"/>
    </source>
</evidence>
<dbReference type="InterPro" id="IPR001870">
    <property type="entry name" value="B30.2/SPRY"/>
</dbReference>